<keyword evidence="3 6" id="KW-0479">Metal-binding</keyword>
<dbReference type="InterPro" id="IPR009056">
    <property type="entry name" value="Cyt_c-like_dom"/>
</dbReference>
<keyword evidence="4" id="KW-0249">Electron transport</keyword>
<dbReference type="SUPFAM" id="SSF46626">
    <property type="entry name" value="Cytochrome c"/>
    <property type="match status" value="2"/>
</dbReference>
<dbReference type="InterPro" id="IPR051811">
    <property type="entry name" value="Cytochrome_c550/c551-like"/>
</dbReference>
<dbReference type="PANTHER" id="PTHR37823">
    <property type="entry name" value="CYTOCHROME C-553-LIKE"/>
    <property type="match status" value="1"/>
</dbReference>
<protein>
    <submittedName>
        <fullName evidence="8">C-type cytochrome</fullName>
    </submittedName>
</protein>
<reference evidence="9" key="2">
    <citation type="submission" date="2023-07" db="EMBL/GenBank/DDBJ databases">
        <title>Duganella aceri sp. nov., isolated from tree sap.</title>
        <authorList>
            <person name="Kim I.S."/>
        </authorList>
    </citation>
    <scope>NUCLEOTIDE SEQUENCE [LARGE SCALE GENOMIC DNA]</scope>
    <source>
        <strain evidence="9">SAP-35</strain>
    </source>
</reference>
<dbReference type="Pfam" id="PF00034">
    <property type="entry name" value="Cytochrom_C"/>
    <property type="match status" value="1"/>
</dbReference>
<evidence type="ECO:0000259" key="7">
    <source>
        <dbReference type="PROSITE" id="PS51007"/>
    </source>
</evidence>
<dbReference type="Proteomes" id="UP000666369">
    <property type="component" value="Unassembled WGS sequence"/>
</dbReference>
<evidence type="ECO:0000256" key="6">
    <source>
        <dbReference type="PROSITE-ProRule" id="PRU00433"/>
    </source>
</evidence>
<evidence type="ECO:0000256" key="5">
    <source>
        <dbReference type="ARBA" id="ARBA00023004"/>
    </source>
</evidence>
<proteinExistence type="predicted"/>
<dbReference type="Pfam" id="PF13442">
    <property type="entry name" value="Cytochrome_CBB3"/>
    <property type="match status" value="1"/>
</dbReference>
<feature type="domain" description="Cytochrome c" evidence="7">
    <location>
        <begin position="194"/>
        <end position="285"/>
    </location>
</feature>
<keyword evidence="2 6" id="KW-0349">Heme</keyword>
<evidence type="ECO:0000256" key="3">
    <source>
        <dbReference type="ARBA" id="ARBA00022723"/>
    </source>
</evidence>
<dbReference type="Gene3D" id="1.10.760.10">
    <property type="entry name" value="Cytochrome c-like domain"/>
    <property type="match status" value="2"/>
</dbReference>
<evidence type="ECO:0000313" key="8">
    <source>
        <dbReference type="EMBL" id="NGZ85817.1"/>
    </source>
</evidence>
<dbReference type="InterPro" id="IPR008168">
    <property type="entry name" value="Cyt_C_IC"/>
</dbReference>
<dbReference type="PRINTS" id="PR00605">
    <property type="entry name" value="CYTCHROMECIC"/>
</dbReference>
<accession>A0ABX0FMT6</accession>
<organism evidence="8 9">
    <name type="scientific">Duganella aceris</name>
    <dbReference type="NCBI Taxonomy" id="2703883"/>
    <lineage>
        <taxon>Bacteria</taxon>
        <taxon>Pseudomonadati</taxon>
        <taxon>Pseudomonadota</taxon>
        <taxon>Betaproteobacteria</taxon>
        <taxon>Burkholderiales</taxon>
        <taxon>Oxalobacteraceae</taxon>
        <taxon>Telluria group</taxon>
        <taxon>Duganella</taxon>
    </lineage>
</organism>
<keyword evidence="5 6" id="KW-0408">Iron</keyword>
<dbReference type="PROSITE" id="PS51007">
    <property type="entry name" value="CYTC"/>
    <property type="match status" value="2"/>
</dbReference>
<evidence type="ECO:0000256" key="4">
    <source>
        <dbReference type="ARBA" id="ARBA00022982"/>
    </source>
</evidence>
<name>A0ABX0FMT6_9BURK</name>
<evidence type="ECO:0000313" key="9">
    <source>
        <dbReference type="Proteomes" id="UP000666369"/>
    </source>
</evidence>
<keyword evidence="9" id="KW-1185">Reference proteome</keyword>
<feature type="domain" description="Cytochrome c" evidence="7">
    <location>
        <begin position="80"/>
        <end position="166"/>
    </location>
</feature>
<comment type="caution">
    <text evidence="8">The sequence shown here is derived from an EMBL/GenBank/DDBJ whole genome shotgun (WGS) entry which is preliminary data.</text>
</comment>
<reference evidence="8 9" key="1">
    <citation type="submission" date="2020-01" db="EMBL/GenBank/DDBJ databases">
        <authorList>
            <person name="Lee S.D."/>
        </authorList>
    </citation>
    <scope>NUCLEOTIDE SEQUENCE [LARGE SCALE GENOMIC DNA]</scope>
    <source>
        <strain evidence="8 9">SAP-35</strain>
    </source>
</reference>
<dbReference type="InterPro" id="IPR036909">
    <property type="entry name" value="Cyt_c-like_dom_sf"/>
</dbReference>
<sequence>MSTHSTRLVVKTVAATLAVLALGAAVVGAIVLEGGYYHIGATKQHFQIVHTLLEKGMHQSVLRHAREVTPPAGFEQPTPQLLRRGAGLYRDHCVACHGAPGVAPSDIGKSMQPVPGPLVDAARHWSPRELYWITRHGIKMSGMPAWEYRLSDADLWAVAGFVGKLPQLSPPAYAALAEEAGAQAPAAMPSRIDADARRGQRALTQYACQACHLIPGVTGPETYVGPPLKDLAGRKFIAGSLSNNADNLARWIRDPASVHPLTAMPKMNVTESDARDMAAYLLTPGVSADIRTRAEP</sequence>
<evidence type="ECO:0000256" key="1">
    <source>
        <dbReference type="ARBA" id="ARBA00022448"/>
    </source>
</evidence>
<keyword evidence="1" id="KW-0813">Transport</keyword>
<dbReference type="PANTHER" id="PTHR37823:SF1">
    <property type="entry name" value="CYTOCHROME C-553-LIKE"/>
    <property type="match status" value="1"/>
</dbReference>
<gene>
    <name evidence="8" type="ORF">GW587_16350</name>
</gene>
<dbReference type="RefSeq" id="WP_166105145.1">
    <property type="nucleotide sequence ID" value="NZ_JAADJT010000007.1"/>
</dbReference>
<evidence type="ECO:0000256" key="2">
    <source>
        <dbReference type="ARBA" id="ARBA00022617"/>
    </source>
</evidence>
<dbReference type="EMBL" id="JAADJT010000007">
    <property type="protein sequence ID" value="NGZ85817.1"/>
    <property type="molecule type" value="Genomic_DNA"/>
</dbReference>